<dbReference type="OrthoDB" id="7507752at2"/>
<dbReference type="AlphaFoldDB" id="A0A2P7QSJ7"/>
<comment type="caution">
    <text evidence="1">The sequence shown here is derived from an EMBL/GenBank/DDBJ whole genome shotgun (WGS) entry which is preliminary data.</text>
</comment>
<protein>
    <submittedName>
        <fullName evidence="1">Uncharacterized protein</fullName>
    </submittedName>
</protein>
<gene>
    <name evidence="1" type="ORF">C7I55_11755</name>
</gene>
<accession>A0A2P7QSJ7</accession>
<proteinExistence type="predicted"/>
<dbReference type="Proteomes" id="UP000241167">
    <property type="component" value="Unassembled WGS sequence"/>
</dbReference>
<evidence type="ECO:0000313" key="2">
    <source>
        <dbReference type="Proteomes" id="UP000241167"/>
    </source>
</evidence>
<reference evidence="1 2" key="1">
    <citation type="submission" date="2018-03" db="EMBL/GenBank/DDBJ databases">
        <title>The draft genome of Sphingosinicella sp. GL-C-18.</title>
        <authorList>
            <person name="Liu L."/>
            <person name="Li L."/>
            <person name="Liang L."/>
            <person name="Zhang X."/>
            <person name="Wang T."/>
        </authorList>
    </citation>
    <scope>NUCLEOTIDE SEQUENCE [LARGE SCALE GENOMIC DNA]</scope>
    <source>
        <strain evidence="1 2">GL-C-18</strain>
    </source>
</reference>
<sequence>MTASELQDLLITTLVRKAGGSRRQWRIAIGPVRVLDAATHPHCNWSVAPSGSHSEIAAVERLLDDVRLSHPIVSGR</sequence>
<name>A0A2P7QSJ7_9SPHN</name>
<dbReference type="EMBL" id="PXYI01000003">
    <property type="protein sequence ID" value="PSJ40936.1"/>
    <property type="molecule type" value="Genomic_DNA"/>
</dbReference>
<dbReference type="RefSeq" id="WP_106513090.1">
    <property type="nucleotide sequence ID" value="NZ_PXYI01000003.1"/>
</dbReference>
<evidence type="ECO:0000313" key="1">
    <source>
        <dbReference type="EMBL" id="PSJ40936.1"/>
    </source>
</evidence>
<organism evidence="1 2">
    <name type="scientific">Allosphingosinicella deserti</name>
    <dbReference type="NCBI Taxonomy" id="2116704"/>
    <lineage>
        <taxon>Bacteria</taxon>
        <taxon>Pseudomonadati</taxon>
        <taxon>Pseudomonadota</taxon>
        <taxon>Alphaproteobacteria</taxon>
        <taxon>Sphingomonadales</taxon>
        <taxon>Sphingomonadaceae</taxon>
        <taxon>Allosphingosinicella</taxon>
    </lineage>
</organism>
<keyword evidence="2" id="KW-1185">Reference proteome</keyword>